<protein>
    <recommendedName>
        <fullName evidence="4">YDG domain-containing protein</fullName>
    </recommendedName>
</protein>
<dbReference type="InterPro" id="IPR015947">
    <property type="entry name" value="PUA-like_sf"/>
</dbReference>
<accession>A0ABR0EXP1</accession>
<dbReference type="SUPFAM" id="SSF88697">
    <property type="entry name" value="PUA domain-like"/>
    <property type="match status" value="1"/>
</dbReference>
<evidence type="ECO:0000313" key="2">
    <source>
        <dbReference type="EMBL" id="KAK4505830.1"/>
    </source>
</evidence>
<dbReference type="InterPro" id="IPR036987">
    <property type="entry name" value="SRA-YDG_sf"/>
</dbReference>
<name>A0ABR0EXP1_ZASCE</name>
<feature type="region of interest" description="Disordered" evidence="1">
    <location>
        <begin position="373"/>
        <end position="396"/>
    </location>
</feature>
<proteinExistence type="predicted"/>
<evidence type="ECO:0000256" key="1">
    <source>
        <dbReference type="SAM" id="MobiDB-lite"/>
    </source>
</evidence>
<dbReference type="Gene3D" id="2.30.280.10">
    <property type="entry name" value="SRA-YDG"/>
    <property type="match status" value="1"/>
</dbReference>
<organism evidence="2 3">
    <name type="scientific">Zasmidium cellare</name>
    <name type="common">Wine cellar mold</name>
    <name type="synonym">Racodium cellare</name>
    <dbReference type="NCBI Taxonomy" id="395010"/>
    <lineage>
        <taxon>Eukaryota</taxon>
        <taxon>Fungi</taxon>
        <taxon>Dikarya</taxon>
        <taxon>Ascomycota</taxon>
        <taxon>Pezizomycotina</taxon>
        <taxon>Dothideomycetes</taxon>
        <taxon>Dothideomycetidae</taxon>
        <taxon>Mycosphaerellales</taxon>
        <taxon>Mycosphaerellaceae</taxon>
        <taxon>Zasmidium</taxon>
    </lineage>
</organism>
<evidence type="ECO:0000313" key="3">
    <source>
        <dbReference type="Proteomes" id="UP001305779"/>
    </source>
</evidence>
<keyword evidence="3" id="KW-1185">Reference proteome</keyword>
<dbReference type="Proteomes" id="UP001305779">
    <property type="component" value="Unassembled WGS sequence"/>
</dbReference>
<evidence type="ECO:0008006" key="4">
    <source>
        <dbReference type="Google" id="ProtNLM"/>
    </source>
</evidence>
<dbReference type="EMBL" id="JAXOVC010000002">
    <property type="protein sequence ID" value="KAK4505830.1"/>
    <property type="molecule type" value="Genomic_DNA"/>
</dbReference>
<feature type="compositionally biased region" description="Basic and acidic residues" evidence="1">
    <location>
        <begin position="373"/>
        <end position="382"/>
    </location>
</feature>
<reference evidence="2 3" key="1">
    <citation type="journal article" date="2023" name="G3 (Bethesda)">
        <title>A chromosome-level genome assembly of Zasmidium syzygii isolated from banana leaves.</title>
        <authorList>
            <person name="van Westerhoven A.C."/>
            <person name="Mehrabi R."/>
            <person name="Talebi R."/>
            <person name="Steentjes M.B.F."/>
            <person name="Corcolon B."/>
            <person name="Chong P.A."/>
            <person name="Kema G.H.J."/>
            <person name="Seidl M.F."/>
        </authorList>
    </citation>
    <scope>NUCLEOTIDE SEQUENCE [LARGE SCALE GENOMIC DNA]</scope>
    <source>
        <strain evidence="2 3">P124</strain>
    </source>
</reference>
<comment type="caution">
    <text evidence="2">The sequence shown here is derived from an EMBL/GenBank/DDBJ whole genome shotgun (WGS) entry which is preliminary data.</text>
</comment>
<gene>
    <name evidence="2" type="ORF">PRZ48_003795</name>
</gene>
<sequence>MSRQSLSPRPLIANDSATALTERLPQPTSTLDPEYLRQQARWIRDTLDPQVAQDGPDALHSDETLTLDELLRKILDAHVPLEDIRYSRMHLAIIEIAGRATRWPKKLIDKCDAITELWEGKYGPLKKMGTPLYEAGGRLSGVCRPEDLSKEKLLVKWLRQPGSKLSPAVARRCGDLGFTPGDWWISPLFAHRAGIIDSVNSDGGVVADQQGAYAVVLTDGDEISASDPETFQYRARDRDPGRYRLTAGTPESRHPIRILRSHSLHSFWKPKAGIRYDGLHKVMGWTLKTDPKTAETVYLITFKRLPNEVSMETVLSRPYTDEVEDYTEYKRLRHVHREKQKESSAPGLQFSADGSLDVFQDETAQSPFQEMFTDRIPDEFAPKPKTITEVSPNQKR</sequence>